<feature type="region of interest" description="Disordered" evidence="1">
    <location>
        <begin position="1"/>
        <end position="187"/>
    </location>
</feature>
<name>N1UYT2_9MICC</name>
<evidence type="ECO:0000313" key="3">
    <source>
        <dbReference type="Proteomes" id="UP000010729"/>
    </source>
</evidence>
<sequence length="256" mass="26150">MADKAANQPDNGDEATEPASSGAASPDTGGNQPAAGSPAGPPASSSTADSTADCPTNSAAGSPDSGSPADSTAGSPGSGSPAGSSAPGHPSESSGSGSPAPDSGVPARRWGPRPVDPFSVSPPWEDGSWAEGELLDEEGIPIDPPDTPIPLHVLTGHDAPPEEDPWADQRNEPLPASQPPLPATSGQVKDLLTRLAARDPSRMHYKEAAHELVAIRRIGGWLEAYTLRLLTALTREALNEQPHGWPHPLGPDKPDR</sequence>
<dbReference type="AlphaFoldDB" id="N1UYT2"/>
<gene>
    <name evidence="2" type="ORF">D477_010986</name>
</gene>
<accession>N1UYT2</accession>
<feature type="compositionally biased region" description="Low complexity" evidence="1">
    <location>
        <begin position="33"/>
        <end position="107"/>
    </location>
</feature>
<proteinExistence type="predicted"/>
<organism evidence="2 3">
    <name type="scientific">Arthrobacter crystallopoietes BAB-32</name>
    <dbReference type="NCBI Taxonomy" id="1246476"/>
    <lineage>
        <taxon>Bacteria</taxon>
        <taxon>Bacillati</taxon>
        <taxon>Actinomycetota</taxon>
        <taxon>Actinomycetes</taxon>
        <taxon>Micrococcales</taxon>
        <taxon>Micrococcaceae</taxon>
        <taxon>Crystallibacter</taxon>
    </lineage>
</organism>
<evidence type="ECO:0000256" key="1">
    <source>
        <dbReference type="SAM" id="MobiDB-lite"/>
    </source>
</evidence>
<protein>
    <submittedName>
        <fullName evidence="2">Uncharacterized protein</fullName>
    </submittedName>
</protein>
<dbReference type="EMBL" id="ANPE02000127">
    <property type="protein sequence ID" value="EMY34210.1"/>
    <property type="molecule type" value="Genomic_DNA"/>
</dbReference>
<feature type="compositionally biased region" description="Polar residues" evidence="1">
    <location>
        <begin position="18"/>
        <end position="31"/>
    </location>
</feature>
<evidence type="ECO:0000313" key="2">
    <source>
        <dbReference type="EMBL" id="EMY34210.1"/>
    </source>
</evidence>
<dbReference type="Proteomes" id="UP000010729">
    <property type="component" value="Unassembled WGS sequence"/>
</dbReference>
<keyword evidence="3" id="KW-1185">Reference proteome</keyword>
<comment type="caution">
    <text evidence="2">The sequence shown here is derived from an EMBL/GenBank/DDBJ whole genome shotgun (WGS) entry which is preliminary data.</text>
</comment>
<reference evidence="2 3" key="1">
    <citation type="journal article" date="2013" name="Genome Announc.">
        <title>Draft Genome Sequence of Arthrobacter crystallopoietes Strain BAB-32, Revealing Genes for Bioremediation.</title>
        <authorList>
            <person name="Joshi M.N."/>
            <person name="Pandit A.S."/>
            <person name="Sharma A."/>
            <person name="Pandya R.V."/>
            <person name="Desai S.M."/>
            <person name="Saxena A.K."/>
            <person name="Bagatharia S.B."/>
        </authorList>
    </citation>
    <scope>NUCLEOTIDE SEQUENCE [LARGE SCALE GENOMIC DNA]</scope>
    <source>
        <strain evidence="2 3">BAB-32</strain>
    </source>
</reference>
<feature type="non-terminal residue" evidence="2">
    <location>
        <position position="256"/>
    </location>
</feature>